<dbReference type="Pfam" id="PF05154">
    <property type="entry name" value="TM2"/>
    <property type="match status" value="1"/>
</dbReference>
<dbReference type="InterPro" id="IPR007829">
    <property type="entry name" value="TM2"/>
</dbReference>
<comment type="caution">
    <text evidence="7">The sequence shown here is derived from an EMBL/GenBank/DDBJ whole genome shotgun (WGS) entry which is preliminary data.</text>
</comment>
<proteinExistence type="predicted"/>
<accession>A0A7V7PKP9</accession>
<dbReference type="PANTHER" id="PTHR21016:SF25">
    <property type="entry name" value="TM2 DOMAIN-CONTAINING PROTEIN DDB_G0277895-RELATED"/>
    <property type="match status" value="1"/>
</dbReference>
<evidence type="ECO:0000313" key="7">
    <source>
        <dbReference type="EMBL" id="KAB0676550.1"/>
    </source>
</evidence>
<organism evidence="7 8">
    <name type="scientific">Plantimonas leprariae</name>
    <dbReference type="NCBI Taxonomy" id="2615207"/>
    <lineage>
        <taxon>Bacteria</taxon>
        <taxon>Pseudomonadati</taxon>
        <taxon>Pseudomonadota</taxon>
        <taxon>Alphaproteobacteria</taxon>
        <taxon>Hyphomicrobiales</taxon>
        <taxon>Aurantimonadaceae</taxon>
        <taxon>Plantimonas</taxon>
    </lineage>
</organism>
<dbReference type="InterPro" id="IPR050932">
    <property type="entry name" value="TM2D1-3-like"/>
</dbReference>
<keyword evidence="4 5" id="KW-0472">Membrane</keyword>
<dbReference type="GO" id="GO:0016020">
    <property type="term" value="C:membrane"/>
    <property type="evidence" value="ECO:0007669"/>
    <property type="project" value="UniProtKB-SubCell"/>
</dbReference>
<reference evidence="7 8" key="1">
    <citation type="submission" date="2019-09" db="EMBL/GenBank/DDBJ databases">
        <title>YIM 132180 draft genome.</title>
        <authorList>
            <person name="Zhang K."/>
        </authorList>
    </citation>
    <scope>NUCLEOTIDE SEQUENCE [LARGE SCALE GENOMIC DNA]</scope>
    <source>
        <strain evidence="7 8">YIM 132180</strain>
    </source>
</reference>
<sequence>MSSTSFPLSSQKSGLAAFVLWLVCFGGVCGLHRFYLGRPWTGLLWLVTFGLLGVGQVIDLFLLRGMVRAENNERRLDALYAERHLRSA</sequence>
<comment type="subcellular location">
    <subcellularLocation>
        <location evidence="1">Membrane</location>
        <topology evidence="1">Multi-pass membrane protein</topology>
    </subcellularLocation>
</comment>
<dbReference type="Proteomes" id="UP000432089">
    <property type="component" value="Unassembled WGS sequence"/>
</dbReference>
<dbReference type="PANTHER" id="PTHR21016">
    <property type="entry name" value="BETA-AMYLOID BINDING PROTEIN-RELATED"/>
    <property type="match status" value="1"/>
</dbReference>
<protein>
    <submittedName>
        <fullName evidence="7">TM2 domain-containing protein</fullName>
    </submittedName>
</protein>
<evidence type="ECO:0000256" key="4">
    <source>
        <dbReference type="ARBA" id="ARBA00023136"/>
    </source>
</evidence>
<evidence type="ECO:0000259" key="6">
    <source>
        <dbReference type="Pfam" id="PF05154"/>
    </source>
</evidence>
<evidence type="ECO:0000256" key="3">
    <source>
        <dbReference type="ARBA" id="ARBA00022989"/>
    </source>
</evidence>
<feature type="domain" description="TM2" evidence="6">
    <location>
        <begin position="11"/>
        <end position="61"/>
    </location>
</feature>
<feature type="transmembrane region" description="Helical" evidence="5">
    <location>
        <begin position="40"/>
        <end position="63"/>
    </location>
</feature>
<gene>
    <name evidence="7" type="ORF">F6X38_20920</name>
</gene>
<keyword evidence="8" id="KW-1185">Reference proteome</keyword>
<evidence type="ECO:0000256" key="1">
    <source>
        <dbReference type="ARBA" id="ARBA00004141"/>
    </source>
</evidence>
<keyword evidence="2 5" id="KW-0812">Transmembrane</keyword>
<evidence type="ECO:0000256" key="5">
    <source>
        <dbReference type="SAM" id="Phobius"/>
    </source>
</evidence>
<dbReference type="AlphaFoldDB" id="A0A7V7PKP9"/>
<dbReference type="RefSeq" id="WP_150973239.1">
    <property type="nucleotide sequence ID" value="NZ_VZDO01000022.1"/>
</dbReference>
<name>A0A7V7PKP9_9HYPH</name>
<dbReference type="EMBL" id="VZDO01000022">
    <property type="protein sequence ID" value="KAB0676550.1"/>
    <property type="molecule type" value="Genomic_DNA"/>
</dbReference>
<evidence type="ECO:0000256" key="2">
    <source>
        <dbReference type="ARBA" id="ARBA00022692"/>
    </source>
</evidence>
<evidence type="ECO:0000313" key="8">
    <source>
        <dbReference type="Proteomes" id="UP000432089"/>
    </source>
</evidence>
<keyword evidence="3 5" id="KW-1133">Transmembrane helix</keyword>